<name>A0ACC0F2I9_9ERIC</name>
<protein>
    <submittedName>
        <fullName evidence="1">Uncharacterized protein</fullName>
    </submittedName>
</protein>
<evidence type="ECO:0000313" key="1">
    <source>
        <dbReference type="EMBL" id="KAI7982735.1"/>
    </source>
</evidence>
<keyword evidence="2" id="KW-1185">Reference proteome</keyword>
<comment type="caution">
    <text evidence="1">The sequence shown here is derived from an EMBL/GenBank/DDBJ whole genome shotgun (WGS) entry which is preliminary data.</text>
</comment>
<sequence>MSPASKSKSKDKKAVKEPQKASPKPSVHANAASGIPVSGYNPHLGKFHTLETAPLSSASPLHINGRFRNIDDSDDHSGNSVGTGMEYDTVSNNGSWSGESEDHKENISASSPSGE</sequence>
<evidence type="ECO:0000313" key="2">
    <source>
        <dbReference type="Proteomes" id="UP001060215"/>
    </source>
</evidence>
<accession>A0ACC0F2I9</accession>
<dbReference type="Proteomes" id="UP001060215">
    <property type="component" value="Chromosome 11"/>
</dbReference>
<organism evidence="1 2">
    <name type="scientific">Camellia lanceoleosa</name>
    <dbReference type="NCBI Taxonomy" id="1840588"/>
    <lineage>
        <taxon>Eukaryota</taxon>
        <taxon>Viridiplantae</taxon>
        <taxon>Streptophyta</taxon>
        <taxon>Embryophyta</taxon>
        <taxon>Tracheophyta</taxon>
        <taxon>Spermatophyta</taxon>
        <taxon>Magnoliopsida</taxon>
        <taxon>eudicotyledons</taxon>
        <taxon>Gunneridae</taxon>
        <taxon>Pentapetalae</taxon>
        <taxon>asterids</taxon>
        <taxon>Ericales</taxon>
        <taxon>Theaceae</taxon>
        <taxon>Camellia</taxon>
    </lineage>
</organism>
<gene>
    <name evidence="1" type="ORF">LOK49_LG15G02381</name>
</gene>
<reference evidence="1 2" key="1">
    <citation type="journal article" date="2022" name="Plant J.">
        <title>Chromosome-level genome of Camellia lanceoleosa provides a valuable resource for understanding genome evolution and self-incompatibility.</title>
        <authorList>
            <person name="Gong W."/>
            <person name="Xiao S."/>
            <person name="Wang L."/>
            <person name="Liao Z."/>
            <person name="Chang Y."/>
            <person name="Mo W."/>
            <person name="Hu G."/>
            <person name="Li W."/>
            <person name="Zhao G."/>
            <person name="Zhu H."/>
            <person name="Hu X."/>
            <person name="Ji K."/>
            <person name="Xiang X."/>
            <person name="Song Q."/>
            <person name="Yuan D."/>
            <person name="Jin S."/>
            <person name="Zhang L."/>
        </authorList>
    </citation>
    <scope>NUCLEOTIDE SEQUENCE [LARGE SCALE GENOMIC DNA]</scope>
    <source>
        <strain evidence="1">SQ_2022a</strain>
    </source>
</reference>
<dbReference type="EMBL" id="CM045768">
    <property type="protein sequence ID" value="KAI7982735.1"/>
    <property type="molecule type" value="Genomic_DNA"/>
</dbReference>
<proteinExistence type="predicted"/>